<dbReference type="AlphaFoldDB" id="A0A0J1BFE5"/>
<gene>
    <name evidence="1" type="ORF">RISK_002660</name>
</gene>
<dbReference type="STRING" id="595434.RISK_002660"/>
<keyword evidence="2" id="KW-1185">Reference proteome</keyword>
<sequence length="68" mass="7732">MKHLLNRYVVALIYKIQETQEVSPIRSQASEELALAGREKDRNNPCMFNMNTTHFADPSRNASGTSIH</sequence>
<organism evidence="1 2">
    <name type="scientific">Rhodopirellula islandica</name>
    <dbReference type="NCBI Taxonomy" id="595434"/>
    <lineage>
        <taxon>Bacteria</taxon>
        <taxon>Pseudomonadati</taxon>
        <taxon>Planctomycetota</taxon>
        <taxon>Planctomycetia</taxon>
        <taxon>Pirellulales</taxon>
        <taxon>Pirellulaceae</taxon>
        <taxon>Rhodopirellula</taxon>
    </lineage>
</organism>
<accession>A0A0J1BFE5</accession>
<evidence type="ECO:0000313" key="2">
    <source>
        <dbReference type="Proteomes" id="UP000036367"/>
    </source>
</evidence>
<name>A0A0J1BFE5_RHOIS</name>
<protein>
    <submittedName>
        <fullName evidence="1">Uncharacterized protein</fullName>
    </submittedName>
</protein>
<reference evidence="1" key="1">
    <citation type="submission" date="2015-05" db="EMBL/GenBank/DDBJ databases">
        <title>Permanent draft genome of Rhodopirellula islandicus K833.</title>
        <authorList>
            <person name="Kizina J."/>
            <person name="Richter M."/>
            <person name="Glockner F.O."/>
            <person name="Harder J."/>
        </authorList>
    </citation>
    <scope>NUCLEOTIDE SEQUENCE [LARGE SCALE GENOMIC DNA]</scope>
    <source>
        <strain evidence="1">K833</strain>
    </source>
</reference>
<dbReference type="Proteomes" id="UP000036367">
    <property type="component" value="Unassembled WGS sequence"/>
</dbReference>
<evidence type="ECO:0000313" key="1">
    <source>
        <dbReference type="EMBL" id="KLU05297.1"/>
    </source>
</evidence>
<comment type="caution">
    <text evidence="1">The sequence shown here is derived from an EMBL/GenBank/DDBJ whole genome shotgun (WGS) entry which is preliminary data.</text>
</comment>
<proteinExistence type="predicted"/>
<dbReference type="EMBL" id="LECT01000020">
    <property type="protein sequence ID" value="KLU05297.1"/>
    <property type="molecule type" value="Genomic_DNA"/>
</dbReference>
<dbReference type="RefSeq" id="WP_236696208.1">
    <property type="nucleotide sequence ID" value="NZ_LECT01000020.1"/>
</dbReference>